<dbReference type="AlphaFoldDB" id="A0A0K2V709"/>
<reference evidence="1" key="1">
    <citation type="submission" date="2014-05" db="EMBL/GenBank/DDBJ databases">
        <authorList>
            <person name="Chronopoulou M."/>
        </authorList>
    </citation>
    <scope>NUCLEOTIDE SEQUENCE</scope>
    <source>
        <tissue evidence="1">Whole organism</tissue>
    </source>
</reference>
<sequence>SLYEQRAYPFKKFDNKILPSGERSIPFSQSRPTPLTPSYLLFLQAWLEHTFCQLQSFSVFSTHFVSSKYALFLLDRKHQCIPSNCII</sequence>
<accession>A0A0K2V709</accession>
<name>A0A0K2V709_LEPSM</name>
<evidence type="ECO:0000313" key="1">
    <source>
        <dbReference type="EMBL" id="CDW45731.1"/>
    </source>
</evidence>
<feature type="non-terminal residue" evidence="1">
    <location>
        <position position="1"/>
    </location>
</feature>
<dbReference type="EMBL" id="HACA01028370">
    <property type="protein sequence ID" value="CDW45731.1"/>
    <property type="molecule type" value="Transcribed_RNA"/>
</dbReference>
<protein>
    <submittedName>
        <fullName evidence="1">Uncharacterized protein</fullName>
    </submittedName>
</protein>
<proteinExistence type="predicted"/>
<organism evidence="1">
    <name type="scientific">Lepeophtheirus salmonis</name>
    <name type="common">Salmon louse</name>
    <name type="synonym">Caligus salmonis</name>
    <dbReference type="NCBI Taxonomy" id="72036"/>
    <lineage>
        <taxon>Eukaryota</taxon>
        <taxon>Metazoa</taxon>
        <taxon>Ecdysozoa</taxon>
        <taxon>Arthropoda</taxon>
        <taxon>Crustacea</taxon>
        <taxon>Multicrustacea</taxon>
        <taxon>Hexanauplia</taxon>
        <taxon>Copepoda</taxon>
        <taxon>Siphonostomatoida</taxon>
        <taxon>Caligidae</taxon>
        <taxon>Lepeophtheirus</taxon>
    </lineage>
</organism>